<gene>
    <name evidence="3" type="ORF">ACE1CI_05935</name>
</gene>
<dbReference type="EMBL" id="JBHFNR010000037">
    <property type="protein sequence ID" value="MFB2892467.1"/>
    <property type="molecule type" value="Genomic_DNA"/>
</dbReference>
<sequence length="305" mass="35004">MAMNQSSQPKKSTLAKKLNITLFFIFCLGMALSGVTLATMISYEAYKQTLSKALLIMNSLDAVQYYINKEVKPLVQQHLKNKEVLPQTVPSYAAGRVFDKLRESNEFYNNFSYKYVILNPNNTQDNTDKFERNIVENFRQSREVKQLEGFHSINNEYFFYIARPLILAKSKLANNANEIVGTQIVSIPIRKTAQDYALLFVTLWGIIAGIFIFIILIINVWLRRSIIKSIKKIVQVAEAVSTGNMEADFEKESNDEIGSLVEAFTRMKMSLVMAIEKFEQYRIKSRKSDNSKKLEPGNITPHLRE</sequence>
<protein>
    <submittedName>
        <fullName evidence="3">DUF3365 domain-containing protein</fullName>
    </submittedName>
</protein>
<dbReference type="SUPFAM" id="SSF158472">
    <property type="entry name" value="HAMP domain-like"/>
    <property type="match status" value="1"/>
</dbReference>
<accession>A0ABV4XM36</accession>
<keyword evidence="4" id="KW-1185">Reference proteome</keyword>
<reference evidence="3 4" key="1">
    <citation type="submission" date="2024-09" db="EMBL/GenBank/DDBJ databases">
        <title>Floridaenema gen nov. (Aerosakkonemataceae, Aerosakkonematales ord. nov., Cyanobacteria) from benthic tropical and subtropical fresh waters, with the description of four new species.</title>
        <authorList>
            <person name="Moretto J.A."/>
            <person name="Berthold D.E."/>
            <person name="Lefler F.W."/>
            <person name="Huang I.-S."/>
            <person name="Laughinghouse H. IV."/>
        </authorList>
    </citation>
    <scope>NUCLEOTIDE SEQUENCE [LARGE SCALE GENOMIC DNA]</scope>
    <source>
        <strain evidence="3 4">BLCC-F50</strain>
    </source>
</reference>
<dbReference type="CDD" id="cd06225">
    <property type="entry name" value="HAMP"/>
    <property type="match status" value="1"/>
</dbReference>
<organism evidence="3 4">
    <name type="scientific">Floridaenema flaviceps BLCC-F50</name>
    <dbReference type="NCBI Taxonomy" id="3153642"/>
    <lineage>
        <taxon>Bacteria</taxon>
        <taxon>Bacillati</taxon>
        <taxon>Cyanobacteriota</taxon>
        <taxon>Cyanophyceae</taxon>
        <taxon>Oscillatoriophycideae</taxon>
        <taxon>Aerosakkonematales</taxon>
        <taxon>Aerosakkonemataceae</taxon>
        <taxon>Floridanema</taxon>
        <taxon>Floridanema flaviceps</taxon>
    </lineage>
</organism>
<feature type="transmembrane region" description="Helical" evidence="1">
    <location>
        <begin position="20"/>
        <end position="43"/>
    </location>
</feature>
<dbReference type="PANTHER" id="PTHR32089">
    <property type="entry name" value="METHYL-ACCEPTING CHEMOTAXIS PROTEIN MCPB"/>
    <property type="match status" value="1"/>
</dbReference>
<dbReference type="PANTHER" id="PTHR32089:SF112">
    <property type="entry name" value="LYSOZYME-LIKE PROTEIN-RELATED"/>
    <property type="match status" value="1"/>
</dbReference>
<dbReference type="Proteomes" id="UP001576784">
    <property type="component" value="Unassembled WGS sequence"/>
</dbReference>
<keyword evidence="1" id="KW-0812">Transmembrane</keyword>
<keyword evidence="1" id="KW-1133">Transmembrane helix</keyword>
<comment type="caution">
    <text evidence="3">The sequence shown here is derived from an EMBL/GenBank/DDBJ whole genome shotgun (WGS) entry which is preliminary data.</text>
</comment>
<dbReference type="InterPro" id="IPR003660">
    <property type="entry name" value="HAMP_dom"/>
</dbReference>
<dbReference type="Pfam" id="PF00672">
    <property type="entry name" value="HAMP"/>
    <property type="match status" value="1"/>
</dbReference>
<name>A0ABV4XM36_9CYAN</name>
<keyword evidence="1" id="KW-0472">Membrane</keyword>
<evidence type="ECO:0000313" key="4">
    <source>
        <dbReference type="Proteomes" id="UP001576784"/>
    </source>
</evidence>
<dbReference type="Gene3D" id="6.10.340.10">
    <property type="match status" value="1"/>
</dbReference>
<proteinExistence type="predicted"/>
<dbReference type="InterPro" id="IPR021796">
    <property type="entry name" value="Tll0287-like_dom"/>
</dbReference>
<evidence type="ECO:0000313" key="3">
    <source>
        <dbReference type="EMBL" id="MFB2892467.1"/>
    </source>
</evidence>
<dbReference type="Pfam" id="PF11845">
    <property type="entry name" value="Tll0287-like"/>
    <property type="match status" value="1"/>
</dbReference>
<feature type="domain" description="HAMP" evidence="2">
    <location>
        <begin position="224"/>
        <end position="276"/>
    </location>
</feature>
<feature type="transmembrane region" description="Helical" evidence="1">
    <location>
        <begin position="196"/>
        <end position="222"/>
    </location>
</feature>
<dbReference type="RefSeq" id="WP_413262140.1">
    <property type="nucleotide sequence ID" value="NZ_JBHFNR010000037.1"/>
</dbReference>
<dbReference type="PROSITE" id="PS50885">
    <property type="entry name" value="HAMP"/>
    <property type="match status" value="1"/>
</dbReference>
<evidence type="ECO:0000256" key="1">
    <source>
        <dbReference type="SAM" id="Phobius"/>
    </source>
</evidence>
<dbReference type="SMART" id="SM00304">
    <property type="entry name" value="HAMP"/>
    <property type="match status" value="1"/>
</dbReference>
<evidence type="ECO:0000259" key="2">
    <source>
        <dbReference type="PROSITE" id="PS50885"/>
    </source>
</evidence>